<dbReference type="AlphaFoldDB" id="A0AAU7CDD1"/>
<protein>
    <submittedName>
        <fullName evidence="2">PPC domain-containing protein</fullName>
    </submittedName>
</protein>
<feature type="chain" id="PRO_5043705822" evidence="1">
    <location>
        <begin position="23"/>
        <end position="591"/>
    </location>
</feature>
<organism evidence="2">
    <name type="scientific">Singulisphaera sp. Ch08</name>
    <dbReference type="NCBI Taxonomy" id="3120278"/>
    <lineage>
        <taxon>Bacteria</taxon>
        <taxon>Pseudomonadati</taxon>
        <taxon>Planctomycetota</taxon>
        <taxon>Planctomycetia</taxon>
        <taxon>Isosphaerales</taxon>
        <taxon>Isosphaeraceae</taxon>
        <taxon>Singulisphaera</taxon>
    </lineage>
</organism>
<proteinExistence type="predicted"/>
<evidence type="ECO:0000256" key="1">
    <source>
        <dbReference type="SAM" id="SignalP"/>
    </source>
</evidence>
<name>A0AAU7CDD1_9BACT</name>
<feature type="signal peptide" evidence="1">
    <location>
        <begin position="1"/>
        <end position="22"/>
    </location>
</feature>
<dbReference type="RefSeq" id="WP_406695990.1">
    <property type="nucleotide sequence ID" value="NZ_CP155447.1"/>
</dbReference>
<gene>
    <name evidence="2" type="ORF">V5E97_33845</name>
</gene>
<sequence length="591" mass="63524">MTNSRRIVLALFIVLPTWPASGAEPSLVSIFPMGITRGESVEIQLSGTGLQEPQRVLFSRATIQLESRPEGRIAFRVERDTPQGEGDLWVLTPTGLSNPRRFVVNDLPMVVERAKEDPAGSAPVVKPPVIIAGTIDTPTDQDDYSVELDRDQQISIAFRSVSLEGSVLPALTVFAPDGQEWMHDRGGEAEPTLDLVAPTRGIYRIRVQDRAFRRDAASLYQLVIQATPRLVAAFPQLLTKGKRQRVELLGYRIPGGEPAGEGFAAGLMRLPVNIDAPTSGERDGAGLTRSHSVMLERFGYQHPGTSGSIKFELIDGTIVSEISTRHDSAHTAQHVPLGASIAGRFLQAAEIDWYRFPAKKGEPIWVEAVGERAGLAMDLDVAIYDLQGKLLTVFADTPHPKGSPKSFPLDTLDPMGTWKAPADGEYNLVIRDLYGPSASGPERAYRLTIEQTQEAVRVVAMHLSETVPRGLSLVPGGHAPLQLLAIRRGGHEAPITIRPLILIEGLTAKPATILANQLSASLVLDAAAMAPTVAGPIELVAETEVEGQLHSFSVLGATLGQDGKPPVVRLSDGITAAILAPRNPKSSDASP</sequence>
<dbReference type="EMBL" id="CP155447">
    <property type="protein sequence ID" value="XBH03254.1"/>
    <property type="molecule type" value="Genomic_DNA"/>
</dbReference>
<dbReference type="Gene3D" id="2.60.120.380">
    <property type="match status" value="2"/>
</dbReference>
<accession>A0AAU7CDD1</accession>
<reference evidence="2" key="1">
    <citation type="submission" date="2024-05" db="EMBL/GenBank/DDBJ databases">
        <title>Planctomycetes of the genus Singulisphaera possess chitinolytic capabilities.</title>
        <authorList>
            <person name="Ivanova A."/>
        </authorList>
    </citation>
    <scope>NUCLEOTIDE SEQUENCE</scope>
    <source>
        <strain evidence="2">Ch08T</strain>
    </source>
</reference>
<keyword evidence="1" id="KW-0732">Signal</keyword>
<evidence type="ECO:0000313" key="2">
    <source>
        <dbReference type="EMBL" id="XBH03254.1"/>
    </source>
</evidence>